<feature type="compositionally biased region" description="Low complexity" evidence="7">
    <location>
        <begin position="14"/>
        <end position="24"/>
    </location>
</feature>
<feature type="domain" description="Man1/Src1-like C-terminal" evidence="9">
    <location>
        <begin position="81"/>
        <end position="340"/>
    </location>
</feature>
<keyword evidence="2" id="KW-0597">Phosphoprotein</keyword>
<name>A0A2P5AC66_PARAD</name>
<dbReference type="PANTHER" id="PTHR47808">
    <property type="entry name" value="INNER NUCLEAR MEMBRANE PROTEIN HEH2-RELATED"/>
    <property type="match status" value="1"/>
</dbReference>
<dbReference type="InterPro" id="IPR041885">
    <property type="entry name" value="MAN1_winged_helix_dom"/>
</dbReference>
<keyword evidence="5 8" id="KW-0472">Membrane</keyword>
<evidence type="ECO:0000256" key="3">
    <source>
        <dbReference type="ARBA" id="ARBA00022692"/>
    </source>
</evidence>
<evidence type="ECO:0000313" key="11">
    <source>
        <dbReference type="Proteomes" id="UP000237105"/>
    </source>
</evidence>
<dbReference type="AlphaFoldDB" id="A0A2P5AC66"/>
<gene>
    <name evidence="10" type="ORF">PanWU01x14_347010</name>
</gene>
<feature type="transmembrane region" description="Helical" evidence="8">
    <location>
        <begin position="225"/>
        <end position="248"/>
    </location>
</feature>
<protein>
    <submittedName>
        <fullName evidence="10">Inner nuclear membrane protein MAN</fullName>
    </submittedName>
</protein>
<evidence type="ECO:0000256" key="8">
    <source>
        <dbReference type="SAM" id="Phobius"/>
    </source>
</evidence>
<sequence length="387" mass="44069">MSSSSKKRPKPKSHSNAYASSSSNSFLWEPPDDFFPSKDDLFRLLAGLAIAASVALACNFFANSFMNRHPKPFCDTTLGYSDSLSDHCEPCPSNGQCYEGKLECHRGYRKHGNLCIEDGDINQTAKKLSEWVQLRLCESYAQYLCGGPGMIWVQEDDIWSDLDGHELMEHIGLDSSISNYTKHKAMGIIGKVLEMRKNSQGVKELKCPDVLAENYKAFSCRVQQWISNNVLVILPVFVLLVGFILLIWKVRQKLYLSKRVEELYQQVCEILEENALTSKTVNGESESWVVASRLRDHLLSPKERKNPVLWKKVEALVQEDSRVDRYPKLVKGESKVVWEWQVEGSLSSTKLRKKGETIKLKSPESMSLNSVQHHHHRLKTETKAPMF</sequence>
<feature type="region of interest" description="Disordered" evidence="7">
    <location>
        <begin position="1"/>
        <end position="24"/>
    </location>
</feature>
<dbReference type="InterPro" id="IPR044780">
    <property type="entry name" value="Heh2/Src1"/>
</dbReference>
<keyword evidence="11" id="KW-1185">Reference proteome</keyword>
<evidence type="ECO:0000256" key="1">
    <source>
        <dbReference type="ARBA" id="ARBA00004540"/>
    </source>
</evidence>
<evidence type="ECO:0000313" key="10">
    <source>
        <dbReference type="EMBL" id="PON34111.1"/>
    </source>
</evidence>
<evidence type="ECO:0000256" key="2">
    <source>
        <dbReference type="ARBA" id="ARBA00022553"/>
    </source>
</evidence>
<feature type="compositionally biased region" description="Basic residues" evidence="7">
    <location>
        <begin position="1"/>
        <end position="13"/>
    </location>
</feature>
<dbReference type="PANTHER" id="PTHR47808:SF2">
    <property type="entry name" value="LEM DOMAIN-CONTAINING PROTEIN 2"/>
    <property type="match status" value="1"/>
</dbReference>
<dbReference type="GO" id="GO:0034399">
    <property type="term" value="C:nuclear periphery"/>
    <property type="evidence" value="ECO:0007669"/>
    <property type="project" value="TreeGrafter"/>
</dbReference>
<comment type="caution">
    <text evidence="10">The sequence shown here is derived from an EMBL/GenBank/DDBJ whole genome shotgun (WGS) entry which is preliminary data.</text>
</comment>
<evidence type="ECO:0000259" key="9">
    <source>
        <dbReference type="Pfam" id="PF09402"/>
    </source>
</evidence>
<dbReference type="EMBL" id="JXTB01000680">
    <property type="protein sequence ID" value="PON34111.1"/>
    <property type="molecule type" value="Genomic_DNA"/>
</dbReference>
<dbReference type="GO" id="GO:0071763">
    <property type="term" value="P:nuclear membrane organization"/>
    <property type="evidence" value="ECO:0007669"/>
    <property type="project" value="TreeGrafter"/>
</dbReference>
<dbReference type="GO" id="GO:0005783">
    <property type="term" value="C:endoplasmic reticulum"/>
    <property type="evidence" value="ECO:0007669"/>
    <property type="project" value="TreeGrafter"/>
</dbReference>
<evidence type="ECO:0000256" key="4">
    <source>
        <dbReference type="ARBA" id="ARBA00022989"/>
    </source>
</evidence>
<comment type="subcellular location">
    <subcellularLocation>
        <location evidence="1">Nucleus inner membrane</location>
    </subcellularLocation>
</comment>
<dbReference type="InterPro" id="IPR018996">
    <property type="entry name" value="Man1/Src1-like_C"/>
</dbReference>
<keyword evidence="3 8" id="KW-0812">Transmembrane</keyword>
<dbReference type="GO" id="GO:0003682">
    <property type="term" value="F:chromatin binding"/>
    <property type="evidence" value="ECO:0007669"/>
    <property type="project" value="InterPro"/>
</dbReference>
<dbReference type="Pfam" id="PF09402">
    <property type="entry name" value="MSC"/>
    <property type="match status" value="1"/>
</dbReference>
<organism evidence="10 11">
    <name type="scientific">Parasponia andersonii</name>
    <name type="common">Sponia andersonii</name>
    <dbReference type="NCBI Taxonomy" id="3476"/>
    <lineage>
        <taxon>Eukaryota</taxon>
        <taxon>Viridiplantae</taxon>
        <taxon>Streptophyta</taxon>
        <taxon>Embryophyta</taxon>
        <taxon>Tracheophyta</taxon>
        <taxon>Spermatophyta</taxon>
        <taxon>Magnoliopsida</taxon>
        <taxon>eudicotyledons</taxon>
        <taxon>Gunneridae</taxon>
        <taxon>Pentapetalae</taxon>
        <taxon>rosids</taxon>
        <taxon>fabids</taxon>
        <taxon>Rosales</taxon>
        <taxon>Cannabaceae</taxon>
        <taxon>Parasponia</taxon>
    </lineage>
</organism>
<accession>A0A2P5AC66</accession>
<dbReference type="Gene3D" id="1.10.10.1180">
    <property type="entry name" value="MAN1, winged-helix domain"/>
    <property type="match status" value="1"/>
</dbReference>
<dbReference type="OrthoDB" id="341403at2759"/>
<proteinExistence type="predicted"/>
<feature type="region of interest" description="Disordered" evidence="7">
    <location>
        <begin position="363"/>
        <end position="387"/>
    </location>
</feature>
<evidence type="ECO:0000256" key="7">
    <source>
        <dbReference type="SAM" id="MobiDB-lite"/>
    </source>
</evidence>
<feature type="transmembrane region" description="Helical" evidence="8">
    <location>
        <begin position="41"/>
        <end position="62"/>
    </location>
</feature>
<evidence type="ECO:0000256" key="6">
    <source>
        <dbReference type="ARBA" id="ARBA00023242"/>
    </source>
</evidence>
<dbReference type="GO" id="GO:0005637">
    <property type="term" value="C:nuclear inner membrane"/>
    <property type="evidence" value="ECO:0007669"/>
    <property type="project" value="UniProtKB-SubCell"/>
</dbReference>
<evidence type="ECO:0000256" key="5">
    <source>
        <dbReference type="ARBA" id="ARBA00023136"/>
    </source>
</evidence>
<keyword evidence="6" id="KW-0539">Nucleus</keyword>
<reference evidence="11" key="1">
    <citation type="submission" date="2016-06" db="EMBL/GenBank/DDBJ databases">
        <title>Parallel loss of symbiosis genes in relatives of nitrogen-fixing non-legume Parasponia.</title>
        <authorList>
            <person name="Van Velzen R."/>
            <person name="Holmer R."/>
            <person name="Bu F."/>
            <person name="Rutten L."/>
            <person name="Van Zeijl A."/>
            <person name="Liu W."/>
            <person name="Santuari L."/>
            <person name="Cao Q."/>
            <person name="Sharma T."/>
            <person name="Shen D."/>
            <person name="Roswanjaya Y."/>
            <person name="Wardhani T."/>
            <person name="Kalhor M.S."/>
            <person name="Jansen J."/>
            <person name="Van den Hoogen J."/>
            <person name="Gungor B."/>
            <person name="Hartog M."/>
            <person name="Hontelez J."/>
            <person name="Verver J."/>
            <person name="Yang W.-C."/>
            <person name="Schijlen E."/>
            <person name="Repin R."/>
            <person name="Schilthuizen M."/>
            <person name="Schranz E."/>
            <person name="Heidstra R."/>
            <person name="Miyata K."/>
            <person name="Fedorova E."/>
            <person name="Kohlen W."/>
            <person name="Bisseling T."/>
            <person name="Smit S."/>
            <person name="Geurts R."/>
        </authorList>
    </citation>
    <scope>NUCLEOTIDE SEQUENCE [LARGE SCALE GENOMIC DNA]</scope>
    <source>
        <strain evidence="11">cv. WU1-14</strain>
    </source>
</reference>
<dbReference type="STRING" id="3476.A0A2P5AC66"/>
<keyword evidence="4 8" id="KW-1133">Transmembrane helix</keyword>
<dbReference type="Proteomes" id="UP000237105">
    <property type="component" value="Unassembled WGS sequence"/>
</dbReference>